<keyword evidence="10" id="KW-1185">Reference proteome</keyword>
<keyword evidence="7" id="KW-0106">Calcium</keyword>
<feature type="domain" description="Cadherin" evidence="8">
    <location>
        <begin position="162"/>
        <end position="291"/>
    </location>
</feature>
<keyword evidence="2" id="KW-0812">Transmembrane</keyword>
<evidence type="ECO:0000256" key="2">
    <source>
        <dbReference type="ARBA" id="ARBA00022692"/>
    </source>
</evidence>
<dbReference type="Pfam" id="PF24811">
    <property type="entry name" value="Ig_Shg"/>
    <property type="match status" value="1"/>
</dbReference>
<dbReference type="OrthoDB" id="6252479at2759"/>
<keyword evidence="3" id="KW-0130">Cell adhesion</keyword>
<comment type="caution">
    <text evidence="9">The sequence shown here is derived from an EMBL/GenBank/DDBJ whole genome shotgun (WGS) entry which is preliminary data.</text>
</comment>
<evidence type="ECO:0000256" key="1">
    <source>
        <dbReference type="ARBA" id="ARBA00004370"/>
    </source>
</evidence>
<organism evidence="9 10">
    <name type="scientific">Muraenolepis orangiensis</name>
    <name type="common">Patagonian moray cod</name>
    <dbReference type="NCBI Taxonomy" id="630683"/>
    <lineage>
        <taxon>Eukaryota</taxon>
        <taxon>Metazoa</taxon>
        <taxon>Chordata</taxon>
        <taxon>Craniata</taxon>
        <taxon>Vertebrata</taxon>
        <taxon>Euteleostomi</taxon>
        <taxon>Actinopterygii</taxon>
        <taxon>Neopterygii</taxon>
        <taxon>Teleostei</taxon>
        <taxon>Neoteleostei</taxon>
        <taxon>Acanthomorphata</taxon>
        <taxon>Zeiogadaria</taxon>
        <taxon>Gadariae</taxon>
        <taxon>Gadiformes</taxon>
        <taxon>Muraenolepidoidei</taxon>
        <taxon>Muraenolepididae</taxon>
        <taxon>Muraenolepis</taxon>
    </lineage>
</organism>
<dbReference type="PRINTS" id="PR00205">
    <property type="entry name" value="CADHERIN"/>
</dbReference>
<dbReference type="PROSITE" id="PS50268">
    <property type="entry name" value="CADHERIN_2"/>
    <property type="match status" value="2"/>
</dbReference>
<evidence type="ECO:0000313" key="10">
    <source>
        <dbReference type="Proteomes" id="UP001148018"/>
    </source>
</evidence>
<keyword evidence="6" id="KW-0325">Glycoprotein</keyword>
<evidence type="ECO:0000256" key="6">
    <source>
        <dbReference type="ARBA" id="ARBA00023180"/>
    </source>
</evidence>
<evidence type="ECO:0000256" key="7">
    <source>
        <dbReference type="PROSITE-ProRule" id="PRU00043"/>
    </source>
</evidence>
<keyword evidence="4" id="KW-1133">Transmembrane helix</keyword>
<dbReference type="Gene3D" id="2.60.40.60">
    <property type="entry name" value="Cadherins"/>
    <property type="match status" value="3"/>
</dbReference>
<evidence type="ECO:0000256" key="5">
    <source>
        <dbReference type="ARBA" id="ARBA00023136"/>
    </source>
</evidence>
<feature type="domain" description="Cadherin" evidence="8">
    <location>
        <begin position="64"/>
        <end position="98"/>
    </location>
</feature>
<dbReference type="PANTHER" id="PTHR24026">
    <property type="entry name" value="FAT ATYPICAL CADHERIN-RELATED"/>
    <property type="match status" value="1"/>
</dbReference>
<dbReference type="CDD" id="cd11304">
    <property type="entry name" value="Cadherin_repeat"/>
    <property type="match status" value="3"/>
</dbReference>
<evidence type="ECO:0000256" key="4">
    <source>
        <dbReference type="ARBA" id="ARBA00022989"/>
    </source>
</evidence>
<comment type="subcellular location">
    <subcellularLocation>
        <location evidence="1">Membrane</location>
    </subcellularLocation>
</comment>
<proteinExistence type="predicted"/>
<dbReference type="PANTHER" id="PTHR24026:SF136">
    <property type="entry name" value="PROTOCADHERIN-23"/>
    <property type="match status" value="1"/>
</dbReference>
<dbReference type="AlphaFoldDB" id="A0A9Q0DS99"/>
<evidence type="ECO:0000256" key="3">
    <source>
        <dbReference type="ARBA" id="ARBA00022889"/>
    </source>
</evidence>
<dbReference type="SUPFAM" id="SSF49313">
    <property type="entry name" value="Cadherin-like"/>
    <property type="match status" value="3"/>
</dbReference>
<dbReference type="GO" id="GO:0016020">
    <property type="term" value="C:membrane"/>
    <property type="evidence" value="ECO:0007669"/>
    <property type="project" value="UniProtKB-SubCell"/>
</dbReference>
<dbReference type="EMBL" id="JANIIK010000112">
    <property type="protein sequence ID" value="KAJ3593498.1"/>
    <property type="molecule type" value="Genomic_DNA"/>
</dbReference>
<accession>A0A9Q0DS99</accession>
<evidence type="ECO:0000313" key="9">
    <source>
        <dbReference type="EMBL" id="KAJ3593498.1"/>
    </source>
</evidence>
<dbReference type="Proteomes" id="UP001148018">
    <property type="component" value="Unassembled WGS sequence"/>
</dbReference>
<dbReference type="GO" id="GO:0005509">
    <property type="term" value="F:calcium ion binding"/>
    <property type="evidence" value="ECO:0007669"/>
    <property type="project" value="UniProtKB-UniRule"/>
</dbReference>
<dbReference type="InterPro" id="IPR056370">
    <property type="entry name" value="Shg-like_Ig-like"/>
</dbReference>
<dbReference type="InterPro" id="IPR002126">
    <property type="entry name" value="Cadherin-like_dom"/>
</dbReference>
<protein>
    <recommendedName>
        <fullName evidence="8">Cadherin domain-containing protein</fullName>
    </recommendedName>
</protein>
<evidence type="ECO:0000259" key="8">
    <source>
        <dbReference type="PROSITE" id="PS50268"/>
    </source>
</evidence>
<gene>
    <name evidence="9" type="ORF">NHX12_005832</name>
</gene>
<reference evidence="9" key="1">
    <citation type="submission" date="2022-07" db="EMBL/GenBank/DDBJ databases">
        <title>Chromosome-level genome of Muraenolepis orangiensis.</title>
        <authorList>
            <person name="Kim J."/>
        </authorList>
    </citation>
    <scope>NUCLEOTIDE SEQUENCE</scope>
    <source>
        <strain evidence="9">KU_S4_2022</strain>
        <tissue evidence="9">Muscle</tissue>
    </source>
</reference>
<dbReference type="InterPro" id="IPR015919">
    <property type="entry name" value="Cadherin-like_sf"/>
</dbReference>
<feature type="non-terminal residue" evidence="9">
    <location>
        <position position="384"/>
    </location>
</feature>
<sequence length="384" mass="42937">VCVVIVDENDCIPEFLQYIYSKDNCRIGTNDCDSEENAELTYYTLSPDFTISPHGPSSRPNHLYEFVVMAVDRGHAPRTGTTTVRIRMANINDEVPQFSQHQGRQHYRTFVSEDAGPNTLVATVLAKDPGGDSITYKITKGNDEGNLSSTARKCQLYRERTSVLENQAVNSFVLQVQAVDADEGLRRANAKLHHQITSGNTGGVFDVEPEVGTIFITQTLDFEQPKSVSLWVSPQHCSPFIPHHMKIAEAAKVLDLLAVDQDTGENAQLTFSVVASDPEQKFYMDNPPPGIYEFQVRVDGVWSNCISKVTVHERELRDEAIHNAGVFSLTNVRERTLDMRFALHAGQSYLQPEKLHGYLAAHKQKLQSFLQVNVSQVWVDECPG</sequence>
<feature type="non-terminal residue" evidence="9">
    <location>
        <position position="1"/>
    </location>
</feature>
<name>A0A9Q0DS99_9TELE</name>
<dbReference type="Pfam" id="PF00028">
    <property type="entry name" value="Cadherin"/>
    <property type="match status" value="1"/>
</dbReference>
<keyword evidence="5" id="KW-0472">Membrane</keyword>
<dbReference type="GO" id="GO:0007156">
    <property type="term" value="P:homophilic cell adhesion via plasma membrane adhesion molecules"/>
    <property type="evidence" value="ECO:0007669"/>
    <property type="project" value="InterPro"/>
</dbReference>